<dbReference type="AlphaFoldDB" id="A0A508AN76"/>
<keyword evidence="2" id="KW-1185">Reference proteome</keyword>
<dbReference type="Proteomes" id="UP000318212">
    <property type="component" value="Unassembled WGS sequence"/>
</dbReference>
<sequence length="67" mass="7325">MNAKDEYTDLRAAAKRGARIQAWHLKSGAQSSAQGHWVTLLSTPEPAFSCPAHLYRVHPNDVAEVPA</sequence>
<dbReference type="OrthoDB" id="6028281at2"/>
<proteinExistence type="predicted"/>
<accession>A0A508AN76</accession>
<evidence type="ECO:0000313" key="2">
    <source>
        <dbReference type="Proteomes" id="UP000318212"/>
    </source>
</evidence>
<protein>
    <submittedName>
        <fullName evidence="1">Uncharacterized protein</fullName>
    </submittedName>
</protein>
<gene>
    <name evidence="1" type="ORF">FKV25_01900</name>
</gene>
<dbReference type="EMBL" id="VICE01000014">
    <property type="protein sequence ID" value="TQD51209.1"/>
    <property type="molecule type" value="Genomic_DNA"/>
</dbReference>
<dbReference type="RefSeq" id="WP_141517098.1">
    <property type="nucleotide sequence ID" value="NZ_VICE01000014.1"/>
</dbReference>
<reference evidence="1 2" key="1">
    <citation type="submission" date="2019-06" db="EMBL/GenBank/DDBJ databases">
        <title>Lysobacter alkalisoli sp. nov. isolated from saline soil.</title>
        <authorList>
            <person name="Sun J.-Q."/>
            <person name="Xu L."/>
        </authorList>
    </citation>
    <scope>NUCLEOTIDE SEQUENCE [LARGE SCALE GENOMIC DNA]</scope>
    <source>
        <strain evidence="1 2">JCM 31130</strain>
    </source>
</reference>
<organism evidence="1 2">
    <name type="scientific">Marilutibacter aestuarii</name>
    <dbReference type="NCBI Taxonomy" id="1706195"/>
    <lineage>
        <taxon>Bacteria</taxon>
        <taxon>Pseudomonadati</taxon>
        <taxon>Pseudomonadota</taxon>
        <taxon>Gammaproteobacteria</taxon>
        <taxon>Lysobacterales</taxon>
        <taxon>Lysobacteraceae</taxon>
        <taxon>Marilutibacter</taxon>
    </lineage>
</organism>
<comment type="caution">
    <text evidence="1">The sequence shown here is derived from an EMBL/GenBank/DDBJ whole genome shotgun (WGS) entry which is preliminary data.</text>
</comment>
<name>A0A508AN76_9GAMM</name>
<evidence type="ECO:0000313" key="1">
    <source>
        <dbReference type="EMBL" id="TQD51209.1"/>
    </source>
</evidence>